<dbReference type="RefSeq" id="WP_253479010.1">
    <property type="nucleotide sequence ID" value="NZ_JALJXV010000006.1"/>
</dbReference>
<sequence>MQSVEAVILDSRGLTSGTLEQIAVGGAGLVLGPELRARVSAARQSCAAPRSRPAVNAANNAWRRASPRAMDPPDHSSSMTGVTEELRAIMATRAATLAVDPDPHGLAELDLLLGMLARHALPTLPANLTAPDMDDLLEALSTSLTGVGRLRLADGSHCGALSFIRSMSLSPLVVSVSDSRREEARAALVALNHVRMDRACRWAVVLTLSAAECMRLQGLPGRITRVSIGPQLGQRRVGGWLAGLQADQRNGAAIIVVSNAAVGEQGPQSGCHDPIGCTPSLYGAVLDAIAQHHAVSERLLRAGPLHDATLEEELSRCTDALGNAVVSLAMHAHQRLAGLTDPVIAGGYPASGGNGGAELAHALMGAQFDASALLLEMHERPSDQRQYADCSATLDGRLRRCSHLIDLLYQVLAVEALATAWVMDQSALNPPGHGVVSRSTMQMRNLAQSGGRVGRQEKASAADVHALAADLRRPGALAPWAAAVSA</sequence>
<dbReference type="AlphaFoldDB" id="A0AAE3G5I1"/>
<gene>
    <name evidence="1" type="ORF">J2T57_002653</name>
</gene>
<evidence type="ECO:0008006" key="3">
    <source>
        <dbReference type="Google" id="ProtNLM"/>
    </source>
</evidence>
<comment type="caution">
    <text evidence="1">The sequence shown here is derived from an EMBL/GenBank/DDBJ whole genome shotgun (WGS) entry which is preliminary data.</text>
</comment>
<dbReference type="SUPFAM" id="SSF48557">
    <property type="entry name" value="L-aspartase-like"/>
    <property type="match status" value="1"/>
</dbReference>
<keyword evidence="2" id="KW-1185">Reference proteome</keyword>
<proteinExistence type="predicted"/>
<dbReference type="Gene3D" id="1.20.200.10">
    <property type="entry name" value="Fumarase/aspartase (Central domain)"/>
    <property type="match status" value="1"/>
</dbReference>
<evidence type="ECO:0000313" key="2">
    <source>
        <dbReference type="Proteomes" id="UP001205843"/>
    </source>
</evidence>
<dbReference type="Proteomes" id="UP001205843">
    <property type="component" value="Unassembled WGS sequence"/>
</dbReference>
<organism evidence="1 2">
    <name type="scientific">Natronocella acetinitrilica</name>
    <dbReference type="NCBI Taxonomy" id="414046"/>
    <lineage>
        <taxon>Bacteria</taxon>
        <taxon>Pseudomonadati</taxon>
        <taxon>Pseudomonadota</taxon>
        <taxon>Gammaproteobacteria</taxon>
        <taxon>Chromatiales</taxon>
        <taxon>Ectothiorhodospiraceae</taxon>
        <taxon>Natronocella</taxon>
    </lineage>
</organism>
<accession>A0AAE3G5I1</accession>
<dbReference type="EMBL" id="JALJXV010000006">
    <property type="protein sequence ID" value="MCP1675503.1"/>
    <property type="molecule type" value="Genomic_DNA"/>
</dbReference>
<protein>
    <recommendedName>
        <fullName evidence="3">Histidine ammonia-lyase</fullName>
    </recommendedName>
</protein>
<reference evidence="1" key="1">
    <citation type="submission" date="2022-03" db="EMBL/GenBank/DDBJ databases">
        <title>Genomic Encyclopedia of Type Strains, Phase III (KMG-III): the genomes of soil and plant-associated and newly described type strains.</title>
        <authorList>
            <person name="Whitman W."/>
        </authorList>
    </citation>
    <scope>NUCLEOTIDE SEQUENCE</scope>
    <source>
        <strain evidence="1">ANL 6-2</strain>
    </source>
</reference>
<dbReference type="InterPro" id="IPR008948">
    <property type="entry name" value="L-Aspartase-like"/>
</dbReference>
<evidence type="ECO:0000313" key="1">
    <source>
        <dbReference type="EMBL" id="MCP1675503.1"/>
    </source>
</evidence>
<dbReference type="GO" id="GO:0003824">
    <property type="term" value="F:catalytic activity"/>
    <property type="evidence" value="ECO:0007669"/>
    <property type="project" value="InterPro"/>
</dbReference>
<name>A0AAE3G5I1_9GAMM</name>